<dbReference type="AlphaFoldDB" id="A0AA38VSL8"/>
<organism evidence="4 5">
    <name type="scientific">Pleurostoma richardsiae</name>
    <dbReference type="NCBI Taxonomy" id="41990"/>
    <lineage>
        <taxon>Eukaryota</taxon>
        <taxon>Fungi</taxon>
        <taxon>Dikarya</taxon>
        <taxon>Ascomycota</taxon>
        <taxon>Pezizomycotina</taxon>
        <taxon>Sordariomycetes</taxon>
        <taxon>Sordariomycetidae</taxon>
        <taxon>Calosphaeriales</taxon>
        <taxon>Pleurostomataceae</taxon>
        <taxon>Pleurostoma</taxon>
    </lineage>
</organism>
<comment type="similarity">
    <text evidence="1">Belongs to the NmrA-type oxidoreductase family.</text>
</comment>
<evidence type="ECO:0000313" key="5">
    <source>
        <dbReference type="Proteomes" id="UP001174694"/>
    </source>
</evidence>
<evidence type="ECO:0000256" key="1">
    <source>
        <dbReference type="ARBA" id="ARBA00006328"/>
    </source>
</evidence>
<evidence type="ECO:0000259" key="3">
    <source>
        <dbReference type="Pfam" id="PF05368"/>
    </source>
</evidence>
<reference evidence="4" key="1">
    <citation type="submission" date="2022-07" db="EMBL/GenBank/DDBJ databases">
        <title>Fungi with potential for degradation of polypropylene.</title>
        <authorList>
            <person name="Gostincar C."/>
        </authorList>
    </citation>
    <scope>NUCLEOTIDE SEQUENCE</scope>
    <source>
        <strain evidence="4">EXF-13308</strain>
    </source>
</reference>
<keyword evidence="2" id="KW-0521">NADP</keyword>
<accession>A0AA38VSL8</accession>
<dbReference type="Gene3D" id="3.40.50.720">
    <property type="entry name" value="NAD(P)-binding Rossmann-like Domain"/>
    <property type="match status" value="1"/>
</dbReference>
<dbReference type="InterPro" id="IPR008030">
    <property type="entry name" value="NmrA-like"/>
</dbReference>
<dbReference type="PANTHER" id="PTHR42748">
    <property type="entry name" value="NITROGEN METABOLITE REPRESSION PROTEIN NMRA FAMILY MEMBER"/>
    <property type="match status" value="1"/>
</dbReference>
<name>A0AA38VSL8_9PEZI</name>
<feature type="domain" description="NmrA-like" evidence="3">
    <location>
        <begin position="7"/>
        <end position="294"/>
    </location>
</feature>
<dbReference type="EMBL" id="JANBVO010000009">
    <property type="protein sequence ID" value="KAJ9149882.1"/>
    <property type="molecule type" value="Genomic_DNA"/>
</dbReference>
<protein>
    <submittedName>
        <fullName evidence="4">Hscarg dehydrogenase protein</fullName>
    </submittedName>
</protein>
<evidence type="ECO:0000313" key="4">
    <source>
        <dbReference type="EMBL" id="KAJ9149882.1"/>
    </source>
</evidence>
<proteinExistence type="inferred from homology"/>
<dbReference type="Proteomes" id="UP001174694">
    <property type="component" value="Unassembled WGS sequence"/>
</dbReference>
<evidence type="ECO:0000256" key="2">
    <source>
        <dbReference type="ARBA" id="ARBA00022857"/>
    </source>
</evidence>
<dbReference type="InterPro" id="IPR051164">
    <property type="entry name" value="NmrA-like_oxidored"/>
</dbReference>
<comment type="caution">
    <text evidence="4">The sequence shown here is derived from an EMBL/GenBank/DDBJ whole genome shotgun (WGS) entry which is preliminary data.</text>
</comment>
<dbReference type="InterPro" id="IPR036291">
    <property type="entry name" value="NAD(P)-bd_dom_sf"/>
</dbReference>
<dbReference type="PANTHER" id="PTHR42748:SF29">
    <property type="entry name" value="NMRA-LIKE DOMAIN-CONTAINING PROTEIN"/>
    <property type="match status" value="1"/>
</dbReference>
<dbReference type="Gene3D" id="3.90.25.10">
    <property type="entry name" value="UDP-galactose 4-epimerase, domain 1"/>
    <property type="match status" value="1"/>
</dbReference>
<dbReference type="GO" id="GO:0005634">
    <property type="term" value="C:nucleus"/>
    <property type="evidence" value="ECO:0007669"/>
    <property type="project" value="TreeGrafter"/>
</dbReference>
<dbReference type="Pfam" id="PF05368">
    <property type="entry name" value="NmrA"/>
    <property type="match status" value="1"/>
</dbReference>
<sequence>MTTASSRKTIVVVGATGNQGSSVVNAFLKLPHWHVRALTRTPTSDASKSLAAQGAEVVLADLAEPASLTKAFEGANAIFLNTDFWGTYMPAKAALDAEGKPSEPASLKAFTNETTNGKNAVDAAAAVPTLERFIYSALAPIAKLSKGRYTRSMHSDAKAHIVDYIEAQQPAVAKKTSLIIPGAYTGNPAVTPRFDPDSGKYVLVTPLRADFRMPIINPRESVGPFVRALVEDEPAGTKLLAYDSYLTFTEMLDKWSKACGKDAVHVTISTKELHEKMGLPYELLDGLDFANEIGTYIGYDGVIEPYQLKTKIQTKSFDDWLKERDWDKDFSA</sequence>
<gene>
    <name evidence="4" type="ORF">NKR23_g4155</name>
</gene>
<keyword evidence="5" id="KW-1185">Reference proteome</keyword>
<dbReference type="SUPFAM" id="SSF51735">
    <property type="entry name" value="NAD(P)-binding Rossmann-fold domains"/>
    <property type="match status" value="1"/>
</dbReference>